<accession>K0RA55</accession>
<keyword evidence="3" id="KW-1185">Reference proteome</keyword>
<evidence type="ECO:0000256" key="1">
    <source>
        <dbReference type="SAM" id="MobiDB-lite"/>
    </source>
</evidence>
<feature type="region of interest" description="Disordered" evidence="1">
    <location>
        <begin position="285"/>
        <end position="306"/>
    </location>
</feature>
<name>K0RA55_THAOC</name>
<evidence type="ECO:0000313" key="3">
    <source>
        <dbReference type="Proteomes" id="UP000266841"/>
    </source>
</evidence>
<feature type="non-terminal residue" evidence="2">
    <location>
        <position position="1"/>
    </location>
</feature>
<dbReference type="AlphaFoldDB" id="K0RA55"/>
<organism evidence="2 3">
    <name type="scientific">Thalassiosira oceanica</name>
    <name type="common">Marine diatom</name>
    <dbReference type="NCBI Taxonomy" id="159749"/>
    <lineage>
        <taxon>Eukaryota</taxon>
        <taxon>Sar</taxon>
        <taxon>Stramenopiles</taxon>
        <taxon>Ochrophyta</taxon>
        <taxon>Bacillariophyta</taxon>
        <taxon>Coscinodiscophyceae</taxon>
        <taxon>Thalassiosirophycidae</taxon>
        <taxon>Thalassiosirales</taxon>
        <taxon>Thalassiosiraceae</taxon>
        <taxon>Thalassiosira</taxon>
    </lineage>
</organism>
<dbReference type="Proteomes" id="UP000266841">
    <property type="component" value="Unassembled WGS sequence"/>
</dbReference>
<feature type="region of interest" description="Disordered" evidence="1">
    <location>
        <begin position="95"/>
        <end position="126"/>
    </location>
</feature>
<feature type="region of interest" description="Disordered" evidence="1">
    <location>
        <begin position="173"/>
        <end position="192"/>
    </location>
</feature>
<reference evidence="2 3" key="1">
    <citation type="journal article" date="2012" name="Genome Biol.">
        <title>Genome and low-iron response of an oceanic diatom adapted to chronic iron limitation.</title>
        <authorList>
            <person name="Lommer M."/>
            <person name="Specht M."/>
            <person name="Roy A.S."/>
            <person name="Kraemer L."/>
            <person name="Andreson R."/>
            <person name="Gutowska M.A."/>
            <person name="Wolf J."/>
            <person name="Bergner S.V."/>
            <person name="Schilhabel M.B."/>
            <person name="Klostermeier U.C."/>
            <person name="Beiko R.G."/>
            <person name="Rosenstiel P."/>
            <person name="Hippler M."/>
            <person name="Laroche J."/>
        </authorList>
    </citation>
    <scope>NUCLEOTIDE SEQUENCE [LARGE SCALE GENOMIC DNA]</scope>
    <source>
        <strain evidence="2 3">CCMP1005</strain>
    </source>
</reference>
<dbReference type="EMBL" id="AGNL01048180">
    <property type="protein sequence ID" value="EJK45876.1"/>
    <property type="molecule type" value="Genomic_DNA"/>
</dbReference>
<feature type="region of interest" description="Disordered" evidence="1">
    <location>
        <begin position="1"/>
        <end position="30"/>
    </location>
</feature>
<comment type="caution">
    <text evidence="2">The sequence shown here is derived from an EMBL/GenBank/DDBJ whole genome shotgun (WGS) entry which is preliminary data.</text>
</comment>
<feature type="compositionally biased region" description="Low complexity" evidence="1">
    <location>
        <begin position="288"/>
        <end position="297"/>
    </location>
</feature>
<feature type="compositionally biased region" description="Basic and acidic residues" evidence="1">
    <location>
        <begin position="235"/>
        <end position="245"/>
    </location>
</feature>
<evidence type="ECO:0000313" key="2">
    <source>
        <dbReference type="EMBL" id="EJK45876.1"/>
    </source>
</evidence>
<proteinExistence type="predicted"/>
<protein>
    <submittedName>
        <fullName evidence="2">Uncharacterized protein</fullName>
    </submittedName>
</protein>
<gene>
    <name evidence="2" type="ORF">THAOC_35486</name>
</gene>
<sequence length="425" mass="44682">GEGLGPERRRGLPGRARDAGELPTETGHEESRPCLAVDHLLCWLALWSVILRDSIQSRATNGLGKNIHSEEDSFPATPPAFGRVCLVRAPRPVRVGEPSQRQVPRDGARNGVAGGGDAGRCRSGGRRGAFIRTAKAAAGSDTRVHLHARLDGRHGGTTDAVGGADAKEAHGIPPEEAAEAGADGTETDADGGASAMLDELLSDVRDGDVHNEDGGDGGGGGGGPESVHRPATARPDGKALDKDASGRQFSGGVRRCPGRRGGTQDGGGELLDCCRRSCGLWSRRRWESPPSRSARPARSGRRVYPSSPLPRQCNCLTAGRPGTGDACCTTSSAAVTGAVAMRMEETLAAAKSWRRFTGPRLIARTGGESSALAKRRRFPDCTRKGGEPILGSVTSVSASPKCNNQQVTARETRYSWKRPVEVRNK</sequence>
<feature type="region of interest" description="Disordered" evidence="1">
    <location>
        <begin position="206"/>
        <end position="263"/>
    </location>
</feature>